<keyword evidence="6" id="KW-1185">Reference proteome</keyword>
<reference evidence="6" key="1">
    <citation type="journal article" date="2015" name="Proc. Natl. Acad. Sci. U.S.A.">
        <title>Genome sequence of the Asian Tiger mosquito, Aedes albopictus, reveals insights into its biology, genetics, and evolution.</title>
        <authorList>
            <person name="Chen X.G."/>
            <person name="Jiang X."/>
            <person name="Gu J."/>
            <person name="Xu M."/>
            <person name="Wu Y."/>
            <person name="Deng Y."/>
            <person name="Zhang C."/>
            <person name="Bonizzoni M."/>
            <person name="Dermauw W."/>
            <person name="Vontas J."/>
            <person name="Armbruster P."/>
            <person name="Huang X."/>
            <person name="Yang Y."/>
            <person name="Zhang H."/>
            <person name="He W."/>
            <person name="Peng H."/>
            <person name="Liu Y."/>
            <person name="Wu K."/>
            <person name="Chen J."/>
            <person name="Lirakis M."/>
            <person name="Topalis P."/>
            <person name="Van Leeuwen T."/>
            <person name="Hall A.B."/>
            <person name="Jiang X."/>
            <person name="Thorpe C."/>
            <person name="Mueller R.L."/>
            <person name="Sun C."/>
            <person name="Waterhouse R.M."/>
            <person name="Yan G."/>
            <person name="Tu Z.J."/>
            <person name="Fang X."/>
            <person name="James A.A."/>
        </authorList>
    </citation>
    <scope>NUCLEOTIDE SEQUENCE [LARGE SCALE GENOMIC DNA]</scope>
    <source>
        <strain evidence="6">Foshan</strain>
    </source>
</reference>
<dbReference type="EC" id="2.7.7.49" evidence="1"/>
<dbReference type="InterPro" id="IPR012337">
    <property type="entry name" value="RNaseH-like_sf"/>
</dbReference>
<evidence type="ECO:0000313" key="6">
    <source>
        <dbReference type="Proteomes" id="UP000069940"/>
    </source>
</evidence>
<feature type="compositionally biased region" description="Low complexity" evidence="3">
    <location>
        <begin position="394"/>
        <end position="411"/>
    </location>
</feature>
<dbReference type="InterPro" id="IPR041577">
    <property type="entry name" value="RT_RNaseH_2"/>
</dbReference>
<evidence type="ECO:0000313" key="5">
    <source>
        <dbReference type="EnsemblMetazoa" id="AALFPA23_012922.P18635"/>
    </source>
</evidence>
<dbReference type="InterPro" id="IPR043502">
    <property type="entry name" value="DNA/RNA_pol_sf"/>
</dbReference>
<reference evidence="5" key="2">
    <citation type="submission" date="2025-05" db="UniProtKB">
        <authorList>
            <consortium name="EnsemblMetazoa"/>
        </authorList>
    </citation>
    <scope>IDENTIFICATION</scope>
    <source>
        <strain evidence="5">Foshan</strain>
    </source>
</reference>
<sequence length="418" mass="47533">MRKFRYPLDELLKADRKFAWKAECEKFFTTFKQILQSDLHLTHYNPQLPIVVSADASSVGVEVTISHKFTDGSLKKDIPVYTANRLQRWALQLLLYNFGIVYVNTEKFGNADVLSQFINQHVKPEEDLVVASVITENDVRSISLDAVDALPLHFRTIQQATRSEPVLSKVNRYIQQGWPNSKTAIQDREVRRFFDRSDSLSTVQECVMFAERLVILHRGHPGIQRMKAIARRDVYWPSIYSDIAAHVSGCHSSAAAVKNPPKSAPLSWPKSTHPWQRVHIDYGGPIEGEYFLLSIDSHSKWVEIVRTNLITASILRNLFTRLGMPETLVSDNGTQFTSAEFVQLCLESRINRVTIAPFHPQSDGQAKRFVDTFKRAIKKTREGRESVSTRRQISVRSSSANNSSAVGRSSSCTVIREW</sequence>
<evidence type="ECO:0000256" key="3">
    <source>
        <dbReference type="SAM" id="MobiDB-lite"/>
    </source>
</evidence>
<dbReference type="Gene3D" id="1.10.340.70">
    <property type="match status" value="1"/>
</dbReference>
<accession>A0ABM1YX65</accession>
<protein>
    <recommendedName>
        <fullName evidence="1">RNA-directed DNA polymerase</fullName>
        <ecNumber evidence="1">2.7.7.49</ecNumber>
    </recommendedName>
</protein>
<dbReference type="PANTHER" id="PTHR37984">
    <property type="entry name" value="PROTEIN CBG26694"/>
    <property type="match status" value="1"/>
</dbReference>
<feature type="domain" description="Integrase catalytic" evidence="4">
    <location>
        <begin position="270"/>
        <end position="418"/>
    </location>
</feature>
<evidence type="ECO:0000259" key="4">
    <source>
        <dbReference type="PROSITE" id="PS50994"/>
    </source>
</evidence>
<keyword evidence="2" id="KW-0511">Multifunctional enzyme</keyword>
<dbReference type="SUPFAM" id="SSF56672">
    <property type="entry name" value="DNA/RNA polymerases"/>
    <property type="match status" value="1"/>
</dbReference>
<dbReference type="InterPro" id="IPR001584">
    <property type="entry name" value="Integrase_cat-core"/>
</dbReference>
<dbReference type="Gene3D" id="3.30.420.10">
    <property type="entry name" value="Ribonuclease H-like superfamily/Ribonuclease H"/>
    <property type="match status" value="1"/>
</dbReference>
<proteinExistence type="predicted"/>
<evidence type="ECO:0000256" key="2">
    <source>
        <dbReference type="ARBA" id="ARBA00023268"/>
    </source>
</evidence>
<dbReference type="EnsemblMetazoa" id="AALFPA23_012922.R18635">
    <property type="protein sequence ID" value="AALFPA23_012922.P18635"/>
    <property type="gene ID" value="AALFPA23_012922"/>
</dbReference>
<dbReference type="InterPro" id="IPR050951">
    <property type="entry name" value="Retrovirus_Pol_polyprotein"/>
</dbReference>
<dbReference type="RefSeq" id="XP_062711529.1">
    <property type="nucleotide sequence ID" value="XM_062855545.1"/>
</dbReference>
<evidence type="ECO:0000256" key="1">
    <source>
        <dbReference type="ARBA" id="ARBA00012493"/>
    </source>
</evidence>
<dbReference type="GeneID" id="134289562"/>
<dbReference type="Pfam" id="PF17919">
    <property type="entry name" value="RT_RNaseH_2"/>
    <property type="match status" value="1"/>
</dbReference>
<dbReference type="InterPro" id="IPR041588">
    <property type="entry name" value="Integrase_H2C2"/>
</dbReference>
<dbReference type="PANTHER" id="PTHR37984:SF5">
    <property type="entry name" value="PROTEIN NYNRIN-LIKE"/>
    <property type="match status" value="1"/>
</dbReference>
<dbReference type="InterPro" id="IPR036397">
    <property type="entry name" value="RNaseH_sf"/>
</dbReference>
<feature type="region of interest" description="Disordered" evidence="3">
    <location>
        <begin position="381"/>
        <end position="418"/>
    </location>
</feature>
<name>A0ABM1YX65_AEDAL</name>
<organism evidence="5 6">
    <name type="scientific">Aedes albopictus</name>
    <name type="common">Asian tiger mosquito</name>
    <name type="synonym">Stegomyia albopicta</name>
    <dbReference type="NCBI Taxonomy" id="7160"/>
    <lineage>
        <taxon>Eukaryota</taxon>
        <taxon>Metazoa</taxon>
        <taxon>Ecdysozoa</taxon>
        <taxon>Arthropoda</taxon>
        <taxon>Hexapoda</taxon>
        <taxon>Insecta</taxon>
        <taxon>Pterygota</taxon>
        <taxon>Neoptera</taxon>
        <taxon>Endopterygota</taxon>
        <taxon>Diptera</taxon>
        <taxon>Nematocera</taxon>
        <taxon>Culicoidea</taxon>
        <taxon>Culicidae</taxon>
        <taxon>Culicinae</taxon>
        <taxon>Aedini</taxon>
        <taxon>Aedes</taxon>
        <taxon>Stegomyia</taxon>
    </lineage>
</organism>
<dbReference type="Pfam" id="PF17921">
    <property type="entry name" value="Integrase_H2C2"/>
    <property type="match status" value="1"/>
</dbReference>
<dbReference type="SUPFAM" id="SSF53098">
    <property type="entry name" value="Ribonuclease H-like"/>
    <property type="match status" value="1"/>
</dbReference>
<dbReference type="PROSITE" id="PS50994">
    <property type="entry name" value="INTEGRASE"/>
    <property type="match status" value="1"/>
</dbReference>
<dbReference type="Proteomes" id="UP000069940">
    <property type="component" value="Unassembled WGS sequence"/>
</dbReference>